<dbReference type="InterPro" id="IPR036259">
    <property type="entry name" value="MFS_trans_sf"/>
</dbReference>
<name>A0ABY3SPG3_9BACL</name>
<dbReference type="SUPFAM" id="SSF103473">
    <property type="entry name" value="MFS general substrate transporter"/>
    <property type="match status" value="1"/>
</dbReference>
<reference evidence="2 3" key="1">
    <citation type="journal article" date="2024" name="Int. J. Syst. Evol. Microbiol.">
        <title>Paenibacillus hexagrammi sp. nov., a novel bacterium isolated from the gut content of Hexagrammos agrammus.</title>
        <authorList>
            <person name="Jung H.K."/>
            <person name="Kim D.G."/>
            <person name="Zin H."/>
            <person name="Park J."/>
            <person name="Jung H."/>
            <person name="Kim Y.O."/>
            <person name="Kong H.J."/>
            <person name="Kim J.W."/>
            <person name="Kim Y.S."/>
        </authorList>
    </citation>
    <scope>NUCLEOTIDE SEQUENCE [LARGE SCALE GENOMIC DNA]</scope>
    <source>
        <strain evidence="2 3">YPD9-1</strain>
    </source>
</reference>
<keyword evidence="1" id="KW-0812">Transmembrane</keyword>
<sequence>MYMIAGTIFPVMMSLLQTLSATARGTIASLSNAVMYTATTIGAYAAGLLYAAFHGFTAVIAFTSVCYLLSIVFWVNSRVALIDKQAREAAPGVS</sequence>
<accession>A0ABY3SPG3</accession>
<feature type="transmembrane region" description="Helical" evidence="1">
    <location>
        <begin position="49"/>
        <end position="75"/>
    </location>
</feature>
<evidence type="ECO:0000256" key="1">
    <source>
        <dbReference type="SAM" id="Phobius"/>
    </source>
</evidence>
<dbReference type="RefSeq" id="WP_235122293.1">
    <property type="nucleotide sequence ID" value="NZ_CP090978.1"/>
</dbReference>
<keyword evidence="3" id="KW-1185">Reference proteome</keyword>
<dbReference type="Proteomes" id="UP001649230">
    <property type="component" value="Chromosome"/>
</dbReference>
<evidence type="ECO:0000313" key="3">
    <source>
        <dbReference type="Proteomes" id="UP001649230"/>
    </source>
</evidence>
<keyword evidence="1" id="KW-1133">Transmembrane helix</keyword>
<protein>
    <recommendedName>
        <fullName evidence="4">Major facilitator superfamily (MFS) profile domain-containing protein</fullName>
    </recommendedName>
</protein>
<dbReference type="EMBL" id="CP090978">
    <property type="protein sequence ID" value="UJF35732.1"/>
    <property type="molecule type" value="Genomic_DNA"/>
</dbReference>
<keyword evidence="1" id="KW-0472">Membrane</keyword>
<evidence type="ECO:0000313" key="2">
    <source>
        <dbReference type="EMBL" id="UJF35732.1"/>
    </source>
</evidence>
<proteinExistence type="predicted"/>
<organism evidence="2 3">
    <name type="scientific">Paenibacillus hexagrammi</name>
    <dbReference type="NCBI Taxonomy" id="2908839"/>
    <lineage>
        <taxon>Bacteria</taxon>
        <taxon>Bacillati</taxon>
        <taxon>Bacillota</taxon>
        <taxon>Bacilli</taxon>
        <taxon>Bacillales</taxon>
        <taxon>Paenibacillaceae</taxon>
        <taxon>Paenibacillus</taxon>
    </lineage>
</organism>
<evidence type="ECO:0008006" key="4">
    <source>
        <dbReference type="Google" id="ProtNLM"/>
    </source>
</evidence>
<gene>
    <name evidence="2" type="ORF">L0M14_11940</name>
</gene>